<feature type="transmembrane region" description="Helical" evidence="1">
    <location>
        <begin position="199"/>
        <end position="217"/>
    </location>
</feature>
<dbReference type="OrthoDB" id="244631at2"/>
<evidence type="ECO:0000256" key="1">
    <source>
        <dbReference type="SAM" id="Phobius"/>
    </source>
</evidence>
<reference evidence="3" key="2">
    <citation type="submission" date="2017-10" db="EMBL/GenBank/DDBJ databases">
        <authorList>
            <person name="Banno H."/>
            <person name="Chua N.-H."/>
        </authorList>
    </citation>
    <scope>NUCLEOTIDE SEQUENCE [LARGE SCALE GENOMIC DNA]</scope>
    <source>
        <strain evidence="3">Kuenenia_mbr1_ru-nijmegen</strain>
    </source>
</reference>
<protein>
    <submittedName>
        <fullName evidence="2">Putative membrane protein</fullName>
    </submittedName>
</protein>
<feature type="transmembrane region" description="Helical" evidence="1">
    <location>
        <begin position="105"/>
        <end position="124"/>
    </location>
</feature>
<dbReference type="Proteomes" id="UP000501926">
    <property type="component" value="Chromosome"/>
</dbReference>
<feature type="transmembrane region" description="Helical" evidence="1">
    <location>
        <begin position="51"/>
        <end position="72"/>
    </location>
</feature>
<dbReference type="AlphaFoldDB" id="A0A2C9CJF9"/>
<evidence type="ECO:0000313" key="2">
    <source>
        <dbReference type="EMBL" id="QII13203.1"/>
    </source>
</evidence>
<reference evidence="2 5" key="3">
    <citation type="submission" date="2020-02" db="EMBL/GenBank/DDBJ databases">
        <title>Newly sequenced genome of strain CSTR1 showed variability in Candidatus Kuenenia stuttgartiensis genomes.</title>
        <authorList>
            <person name="Ding C."/>
            <person name="Adrian L."/>
        </authorList>
    </citation>
    <scope>NUCLEOTIDE SEQUENCE [LARGE SCALE GENOMIC DNA]</scope>
    <source>
        <strain evidence="2 5">CSTR1</strain>
    </source>
</reference>
<sequence>MIINIYTIIMLFIAAVSLSLGGVLLFTTLRAILAFDALVPLESKTKYEQKGYLIFLIACVVIGIRMLAWPWFYFMLQSFVPEVPGAMCIFGVTQILPATSAFLQIIKPISFFIMGGWIFCYYADKAHPTSPFTRKILLFLIPICVILFVDSGADVYYLLSMKPLISVSCCATFFDVPLRPSAMIPQAIFGENFDKALFLLYYSINIILIILLFFPLSKRWRHLIPVSDKTLLYLQSGTGLLNIPVTLLSFIEIIAPKLMQLPFHHCLYCFIGNGIVPDASIMLGLFIIGIFGIGWINILRILGKNSSSKQIIELFTARINSLSLFCLLTSLLMVTIHLVLT</sequence>
<reference evidence="4" key="1">
    <citation type="submission" date="2017-10" db="EMBL/GenBank/DDBJ databases">
        <authorList>
            <person name="Frank J."/>
        </authorList>
    </citation>
    <scope>NUCLEOTIDE SEQUENCE [LARGE SCALE GENOMIC DNA]</scope>
</reference>
<keyword evidence="1" id="KW-1133">Transmembrane helix</keyword>
<dbReference type="RefSeq" id="WP_099326275.1">
    <property type="nucleotide sequence ID" value="NZ_CP049055.1"/>
</dbReference>
<feature type="transmembrane region" description="Helical" evidence="1">
    <location>
        <begin position="6"/>
        <end position="39"/>
    </location>
</feature>
<dbReference type="Proteomes" id="UP000221734">
    <property type="component" value="Chromosome Kuenenia_stuttgartiensis_MBR1"/>
</dbReference>
<keyword evidence="1" id="KW-0472">Membrane</keyword>
<feature type="transmembrane region" description="Helical" evidence="1">
    <location>
        <begin position="319"/>
        <end position="340"/>
    </location>
</feature>
<feature type="transmembrane region" description="Helical" evidence="1">
    <location>
        <begin position="238"/>
        <end position="259"/>
    </location>
</feature>
<keyword evidence="1" id="KW-0812">Transmembrane</keyword>
<dbReference type="KEGG" id="kst:KSMBR1_3261"/>
<evidence type="ECO:0000313" key="5">
    <source>
        <dbReference type="Proteomes" id="UP000501926"/>
    </source>
</evidence>
<organism evidence="3 4">
    <name type="scientific">Kuenenia stuttgartiensis</name>
    <dbReference type="NCBI Taxonomy" id="174633"/>
    <lineage>
        <taxon>Bacteria</taxon>
        <taxon>Pseudomonadati</taxon>
        <taxon>Planctomycetota</taxon>
        <taxon>Candidatus Brocadiia</taxon>
        <taxon>Candidatus Brocadiales</taxon>
        <taxon>Candidatus Brocadiaceae</taxon>
        <taxon>Candidatus Kuenenia</taxon>
    </lineage>
</organism>
<evidence type="ECO:0000313" key="4">
    <source>
        <dbReference type="Proteomes" id="UP000221734"/>
    </source>
</evidence>
<feature type="transmembrane region" description="Helical" evidence="1">
    <location>
        <begin position="136"/>
        <end position="159"/>
    </location>
</feature>
<dbReference type="EMBL" id="LT934425">
    <property type="protein sequence ID" value="SOH05738.1"/>
    <property type="molecule type" value="Genomic_DNA"/>
</dbReference>
<proteinExistence type="predicted"/>
<gene>
    <name evidence="2" type="ORF">KsCSTR_38240</name>
    <name evidence="3" type="ORF">KSMBR1_3261</name>
</gene>
<accession>A0A2C9CJF9</accession>
<keyword evidence="4" id="KW-1185">Reference proteome</keyword>
<feature type="transmembrane region" description="Helical" evidence="1">
    <location>
        <begin position="279"/>
        <end position="298"/>
    </location>
</feature>
<dbReference type="EMBL" id="CP049055">
    <property type="protein sequence ID" value="QII13203.1"/>
    <property type="molecule type" value="Genomic_DNA"/>
</dbReference>
<name>A0A2C9CJF9_KUEST</name>
<evidence type="ECO:0000313" key="3">
    <source>
        <dbReference type="EMBL" id="SOH05738.1"/>
    </source>
</evidence>